<dbReference type="EC" id="5.3.1.24" evidence="2"/>
<dbReference type="InterPro" id="IPR044643">
    <property type="entry name" value="TrpF_fam"/>
</dbReference>
<proteinExistence type="inferred from homology"/>
<dbReference type="InterPro" id="IPR001240">
    <property type="entry name" value="PRAI_dom"/>
</dbReference>
<dbReference type="PANTHER" id="PTHR42894:SF1">
    <property type="entry name" value="N-(5'-PHOSPHORIBOSYL)ANTHRANILATE ISOMERASE"/>
    <property type="match status" value="1"/>
</dbReference>
<evidence type="ECO:0000256" key="2">
    <source>
        <dbReference type="ARBA" id="ARBA00012572"/>
    </source>
</evidence>
<comment type="pathway">
    <text evidence="1">Amino-acid biosynthesis; L-tryptophan biosynthesis; L-tryptophan from chorismate: step 3/5.</text>
</comment>
<evidence type="ECO:0000259" key="7">
    <source>
        <dbReference type="Pfam" id="PF00697"/>
    </source>
</evidence>
<evidence type="ECO:0000313" key="8">
    <source>
        <dbReference type="EMBL" id="VAW13554.1"/>
    </source>
</evidence>
<dbReference type="Gene3D" id="3.20.20.70">
    <property type="entry name" value="Aldolase class I"/>
    <property type="match status" value="1"/>
</dbReference>
<dbReference type="InterPro" id="IPR011060">
    <property type="entry name" value="RibuloseP-bd_barrel"/>
</dbReference>
<evidence type="ECO:0000256" key="3">
    <source>
        <dbReference type="ARBA" id="ARBA00022605"/>
    </source>
</evidence>
<evidence type="ECO:0000256" key="6">
    <source>
        <dbReference type="ARBA" id="ARBA00023235"/>
    </source>
</evidence>
<dbReference type="HAMAP" id="MF_00135">
    <property type="entry name" value="PRAI"/>
    <property type="match status" value="1"/>
</dbReference>
<gene>
    <name evidence="8" type="ORF">MNBD_BACTEROID01-394</name>
</gene>
<dbReference type="InterPro" id="IPR013785">
    <property type="entry name" value="Aldolase_TIM"/>
</dbReference>
<keyword evidence="4" id="KW-0822">Tryptophan biosynthesis</keyword>
<dbReference type="PANTHER" id="PTHR42894">
    <property type="entry name" value="N-(5'-PHOSPHORIBOSYL)ANTHRANILATE ISOMERASE"/>
    <property type="match status" value="1"/>
</dbReference>
<reference evidence="8" key="1">
    <citation type="submission" date="2018-06" db="EMBL/GenBank/DDBJ databases">
        <authorList>
            <person name="Zhirakovskaya E."/>
        </authorList>
    </citation>
    <scope>NUCLEOTIDE SEQUENCE</scope>
</reference>
<organism evidence="8">
    <name type="scientific">hydrothermal vent metagenome</name>
    <dbReference type="NCBI Taxonomy" id="652676"/>
    <lineage>
        <taxon>unclassified sequences</taxon>
        <taxon>metagenomes</taxon>
        <taxon>ecological metagenomes</taxon>
    </lineage>
</organism>
<evidence type="ECO:0000256" key="4">
    <source>
        <dbReference type="ARBA" id="ARBA00022822"/>
    </source>
</evidence>
<dbReference type="Pfam" id="PF00697">
    <property type="entry name" value="PRAI"/>
    <property type="match status" value="1"/>
</dbReference>
<protein>
    <recommendedName>
        <fullName evidence="2">phosphoribosylanthranilate isomerase</fullName>
        <ecNumber evidence="2">5.3.1.24</ecNumber>
    </recommendedName>
</protein>
<keyword evidence="6 8" id="KW-0413">Isomerase</keyword>
<dbReference type="CDD" id="cd00405">
    <property type="entry name" value="PRAI"/>
    <property type="match status" value="1"/>
</dbReference>
<evidence type="ECO:0000256" key="5">
    <source>
        <dbReference type="ARBA" id="ARBA00023141"/>
    </source>
</evidence>
<dbReference type="UniPathway" id="UPA00035">
    <property type="reaction ID" value="UER00042"/>
</dbReference>
<dbReference type="GO" id="GO:0000162">
    <property type="term" value="P:L-tryptophan biosynthetic process"/>
    <property type="evidence" value="ECO:0007669"/>
    <property type="project" value="UniProtKB-UniPathway"/>
</dbReference>
<dbReference type="AlphaFoldDB" id="A0A3B0TYD1"/>
<feature type="domain" description="N-(5'phosphoribosyl) anthranilate isomerase (PRAI)" evidence="7">
    <location>
        <begin position="8"/>
        <end position="207"/>
    </location>
</feature>
<name>A0A3B0TYD1_9ZZZZ</name>
<dbReference type="SUPFAM" id="SSF51366">
    <property type="entry name" value="Ribulose-phoshate binding barrel"/>
    <property type="match status" value="1"/>
</dbReference>
<sequence length="210" mass="23754">MKKELKIKVCGMKSPDNMAAVSTLPVDMLGFIFYPPSKRYIGNLLPKEGLRLFNTSKEKVGVFVNEKSEVVISFIKKFRLNSIQLHGDESPEYCRQLKSTGIKAIKAFRVNETFDFKTTSVYLNAVDLFLFDTKAEQPGGTGKKFDWQILENYHYSTPFLLSGGIQPEDTGEIKQIGHPMLYGVDLNSGFEDEPGLKNIEKLEAFIKILK</sequence>
<accession>A0A3B0TYD1</accession>
<dbReference type="GO" id="GO:0004640">
    <property type="term" value="F:phosphoribosylanthranilate isomerase activity"/>
    <property type="evidence" value="ECO:0007669"/>
    <property type="project" value="UniProtKB-EC"/>
</dbReference>
<keyword evidence="5" id="KW-0057">Aromatic amino acid biosynthesis</keyword>
<evidence type="ECO:0000256" key="1">
    <source>
        <dbReference type="ARBA" id="ARBA00004664"/>
    </source>
</evidence>
<keyword evidence="3" id="KW-0028">Amino-acid biosynthesis</keyword>
<dbReference type="EMBL" id="UOEP01000024">
    <property type="protein sequence ID" value="VAW13554.1"/>
    <property type="molecule type" value="Genomic_DNA"/>
</dbReference>